<evidence type="ECO:0000256" key="10">
    <source>
        <dbReference type="SAM" id="MobiDB-lite"/>
    </source>
</evidence>
<feature type="compositionally biased region" description="Polar residues" evidence="10">
    <location>
        <begin position="1206"/>
        <end position="1216"/>
    </location>
</feature>
<feature type="compositionally biased region" description="Low complexity" evidence="10">
    <location>
        <begin position="908"/>
        <end position="923"/>
    </location>
</feature>
<feature type="compositionally biased region" description="Basic and acidic residues" evidence="10">
    <location>
        <begin position="969"/>
        <end position="981"/>
    </location>
</feature>
<proteinExistence type="inferred from homology"/>
<dbReference type="GO" id="GO:0003712">
    <property type="term" value="F:transcription coregulator activity"/>
    <property type="evidence" value="ECO:0007669"/>
    <property type="project" value="InterPro"/>
</dbReference>
<organism evidence="12 13">
    <name type="scientific">Agrilus planipennis</name>
    <name type="common">Emerald ash borer</name>
    <name type="synonym">Agrilus marcopoli</name>
    <dbReference type="NCBI Taxonomy" id="224129"/>
    <lineage>
        <taxon>Eukaryota</taxon>
        <taxon>Metazoa</taxon>
        <taxon>Ecdysozoa</taxon>
        <taxon>Arthropoda</taxon>
        <taxon>Hexapoda</taxon>
        <taxon>Insecta</taxon>
        <taxon>Pterygota</taxon>
        <taxon>Neoptera</taxon>
        <taxon>Endopterygota</taxon>
        <taxon>Coleoptera</taxon>
        <taxon>Polyphaga</taxon>
        <taxon>Elateriformia</taxon>
        <taxon>Buprestoidea</taxon>
        <taxon>Buprestidae</taxon>
        <taxon>Agrilinae</taxon>
        <taxon>Agrilus</taxon>
    </lineage>
</organism>
<feature type="compositionally biased region" description="Basic and acidic residues" evidence="10">
    <location>
        <begin position="1276"/>
        <end position="1295"/>
    </location>
</feature>
<name>A0A1W4W4H1_AGRPL</name>
<keyword evidence="6 9" id="KW-0804">Transcription</keyword>
<feature type="compositionally biased region" description="Low complexity" evidence="10">
    <location>
        <begin position="1347"/>
        <end position="1359"/>
    </location>
</feature>
<feature type="compositionally biased region" description="Polar residues" evidence="10">
    <location>
        <begin position="1152"/>
        <end position="1164"/>
    </location>
</feature>
<evidence type="ECO:0000256" key="2">
    <source>
        <dbReference type="ARBA" id="ARBA00006210"/>
    </source>
</evidence>
<feature type="compositionally biased region" description="Low complexity" evidence="10">
    <location>
        <begin position="1062"/>
        <end position="1097"/>
    </location>
</feature>
<feature type="region of interest" description="Disordered" evidence="10">
    <location>
        <begin position="1467"/>
        <end position="1487"/>
    </location>
</feature>
<comment type="function">
    <text evidence="9">Component of the Mediator complex, a coactivator involved in the regulated transcription of nearly all RNA polymerase II-dependent genes. Mediator functions as a bridge to convey information from gene-specific regulatory proteins to the basal RNA polymerase II transcription machinery. Mediator is recruited to promoters by direct interactions with regulatory proteins and serves as a scaffold for the assembly of a functional preinitiation complex with RNA polymerase II and the general transcription factors.</text>
</comment>
<feature type="compositionally biased region" description="Gly residues" evidence="10">
    <location>
        <begin position="528"/>
        <end position="543"/>
    </location>
</feature>
<feature type="compositionally biased region" description="Low complexity" evidence="10">
    <location>
        <begin position="641"/>
        <end position="654"/>
    </location>
</feature>
<feature type="compositionally biased region" description="Basic and acidic residues" evidence="10">
    <location>
        <begin position="709"/>
        <end position="723"/>
    </location>
</feature>
<feature type="compositionally biased region" description="Polar residues" evidence="10">
    <location>
        <begin position="871"/>
        <end position="885"/>
    </location>
</feature>
<evidence type="ECO:0000313" key="12">
    <source>
        <dbReference type="Proteomes" id="UP000192223"/>
    </source>
</evidence>
<feature type="compositionally biased region" description="Low complexity" evidence="10">
    <location>
        <begin position="1187"/>
        <end position="1205"/>
    </location>
</feature>
<keyword evidence="7 9" id="KW-0539">Nucleus</keyword>
<feature type="region of interest" description="Disordered" evidence="10">
    <location>
        <begin position="607"/>
        <end position="671"/>
    </location>
</feature>
<dbReference type="GO" id="GO:0045944">
    <property type="term" value="P:positive regulation of transcription by RNA polymerase II"/>
    <property type="evidence" value="ECO:0007669"/>
    <property type="project" value="UniProtKB-ARBA"/>
</dbReference>
<feature type="compositionally biased region" description="Polar residues" evidence="10">
    <location>
        <begin position="1409"/>
        <end position="1423"/>
    </location>
</feature>
<comment type="subcellular location">
    <subcellularLocation>
        <location evidence="1 9">Nucleus</location>
    </subcellularLocation>
</comment>
<evidence type="ECO:0000256" key="9">
    <source>
        <dbReference type="RuleBase" id="RU364059"/>
    </source>
</evidence>
<feature type="region of interest" description="Disordered" evidence="10">
    <location>
        <begin position="1334"/>
        <end position="1359"/>
    </location>
</feature>
<dbReference type="InterPro" id="IPR051999">
    <property type="entry name" value="Mediator_complex_subunit_1"/>
</dbReference>
<feature type="compositionally biased region" description="Polar residues" evidence="10">
    <location>
        <begin position="1001"/>
        <end position="1045"/>
    </location>
</feature>
<feature type="region of interest" description="Disordered" evidence="10">
    <location>
        <begin position="1409"/>
        <end position="1453"/>
    </location>
</feature>
<accession>A0A1W4W4H1</accession>
<evidence type="ECO:0000256" key="4">
    <source>
        <dbReference type="ARBA" id="ARBA00023015"/>
    </source>
</evidence>
<sequence>MPSSATDKTKDWQMELLMEKLRSKSSQCKSFPEISKNVRMAMLDKRYALDSVEKSQHQKCLDTLQHCIKVTSLQSMVERLESLTRQLGLKFMVGPSAVELFISSDMFYLEVILDQSGAVRDVKVHHEGKMEQSCSELLNCLSRQDFDDFTAQLEGFASIYQLNAEKKIKSKAFTALQSLETDLSTLAQLQTFMKEPFNLVHKSPVGILEKRRGGHPMKLTYFVSPYDLLNIEREELEPMAVEMIISKKLGYSVTVCMEGSATHKLQTTSLITVNRNINGKSTPSFAALSPQNSAVIPACFILKLNKPMPMCVALVKQLQQLTELECADTSVTHPLLSLIVTHHSDGKMDTANNRGLFVTLPDQHHCYFMTENKNMDGILVNSIPFTHPGHVSQILVILRQQALFNSIVTSCVRPNSKQDFENMIMFEISALSWTHISISLEHPIEETMATAEIDLSDISNLHCRVHSPSSPPPPSTPDVASELAIKALNRSFSIPVTMRAITKLWDKQVVRKNHFNGHENFSLPLGSGDPGGPKGPPGGGLADFGGLDRKIKQEPMGNGSGLGHGMNLNISMMGNANADMFLNDSLTGYESTSVFSNVELTNILTGSDKSAKKHGKRKPSEDGWKSSKRKQTDDTDMLIESSSSDSTSRSTPVSQETASELETNTPVGFQSDLELSALDPAELISSGDKSNSEYENVDEEVVSVLISGGKDHRQSRKTREIDRSPSATDLIDKSLVPPNVSITPITSPYSSTSTIANERKSGIEIIPINTPPQTSVPSSITITPILTSHSKSGEEKRQKKYSKNKSDDKSKLEKKRKRKREESPMGPPEKIPNKQDSINKPISVSIKPAESPPLRPITPTSPSSIVRKFSPSPTQNKTFTVSGKLSPNIMKSSGSKPSSHQSPKHSPAHVPSSPKHSFSISSPKNHGASPKHPSAGGSGKPSMSTLKSAANSPSSSGKGSGETSKSKSISKDLNRDKEKKSSSSSANAIKPKSTVKVKQLEGNNFDVTLTQQQAGDNLPSPGTSIDPNKSAISNQQMRNRKNLSQIVDKLKSAQHCDGTILSDLSKSSSSSSGNKERSSGGQTSSGKSTDSGSSNKSGGKETKNSEYMVKPSLDGMKITINKTRTKEASSKSSSGTSSSGGGGSSSAGSVVRNLSSSGTGSPKTHTGLKPGVNSGPASKKPQAFQKSTTSLSSSLSSYGTLKNSSVMNKSQQPTNAKTSSSSISSSSGGSLLKSTSSRMTGSPKTSSSTATDLSSRNKDRPKMSKSGSEKSIFSSSRDKKSSPTPNRDESDGDKALKLAFSKMDAYASPPIVVEGLIKQFDKSFQIPKLSARNSDDAKKTASSLNKVTTTTSSETTNNVNRSLDGAKMFDVLSKNDVVLPKYPLALPTTKMFDTSMETKIRNSMNVTVGSVMSSNPKTSMANSQHHHPFETSSEMSEKKGTTSSSSSSNKEDVNFKLNYPISSGKYPMSASSGSGSGGGNSEPLSLSTKSIDLSTKFATPLAKDEKRDVKGSSTECVLLDYSSAGVKCDVIKMGGGNTGSSALGPPPPYPHSPSVSVHIVKSPVASPLVVPSPLSASPCITDDELMDEALAGLGK</sequence>
<gene>
    <name evidence="13" type="primary">LOC108732630</name>
</gene>
<feature type="compositionally biased region" description="Basic and acidic residues" evidence="10">
    <location>
        <begin position="618"/>
        <end position="633"/>
    </location>
</feature>
<dbReference type="OrthoDB" id="2281547at2759"/>
<comment type="similarity">
    <text evidence="2 9">Belongs to the Mediator complex subunit 1 family.</text>
</comment>
<dbReference type="GeneID" id="108732630"/>
<feature type="compositionally biased region" description="Low complexity" evidence="10">
    <location>
        <begin position="741"/>
        <end position="755"/>
    </location>
</feature>
<dbReference type="GO" id="GO:0016592">
    <property type="term" value="C:mediator complex"/>
    <property type="evidence" value="ECO:0007669"/>
    <property type="project" value="InterPro"/>
</dbReference>
<feature type="region of interest" description="Disordered" evidence="10">
    <location>
        <begin position="705"/>
        <end position="1295"/>
    </location>
</feature>
<feature type="region of interest" description="Disordered" evidence="10">
    <location>
        <begin position="521"/>
        <end position="547"/>
    </location>
</feature>
<feature type="compositionally biased region" description="Polar residues" evidence="10">
    <location>
        <begin position="655"/>
        <end position="668"/>
    </location>
</feature>
<feature type="compositionally biased region" description="Low complexity" evidence="10">
    <location>
        <begin position="1217"/>
        <end position="1237"/>
    </location>
</feature>
<evidence type="ECO:0000256" key="8">
    <source>
        <dbReference type="ARBA" id="ARBA00031254"/>
    </source>
</evidence>
<dbReference type="InterPro" id="IPR019680">
    <property type="entry name" value="Mediator_Med1"/>
</dbReference>
<keyword evidence="4 9" id="KW-0805">Transcription regulation</keyword>
<keyword evidence="5 9" id="KW-0010">Activator</keyword>
<evidence type="ECO:0000256" key="5">
    <source>
        <dbReference type="ARBA" id="ARBA00023159"/>
    </source>
</evidence>
<dbReference type="STRING" id="224129.A0A1W4W4H1"/>
<keyword evidence="12" id="KW-1185">Reference proteome</keyword>
<dbReference type="Proteomes" id="UP000192223">
    <property type="component" value="Unplaced"/>
</dbReference>
<dbReference type="Pfam" id="PF10744">
    <property type="entry name" value="Med1"/>
    <property type="match status" value="1"/>
</dbReference>
<feature type="compositionally biased region" description="Polar residues" evidence="10">
    <location>
        <begin position="771"/>
        <end position="790"/>
    </location>
</feature>
<dbReference type="InParanoid" id="A0A1W4W4H1"/>
<protein>
    <recommendedName>
        <fullName evidence="3 9">Mediator of RNA polymerase II transcription subunit 1</fullName>
    </recommendedName>
    <alternativeName>
        <fullName evidence="8 9">Mediator complex subunit 1</fullName>
    </alternativeName>
</protein>
<evidence type="ECO:0000256" key="3">
    <source>
        <dbReference type="ARBA" id="ARBA00020612"/>
    </source>
</evidence>
<dbReference type="PANTHER" id="PTHR12881">
    <property type="entry name" value="MEDIATOR OF RNA POLYMERASE II TRANSCRIPTION SUBUNIT 1"/>
    <property type="match status" value="1"/>
</dbReference>
<feature type="compositionally biased region" description="Low complexity" evidence="10">
    <location>
        <begin position="982"/>
        <end position="992"/>
    </location>
</feature>
<evidence type="ECO:0000313" key="13">
    <source>
        <dbReference type="RefSeq" id="XP_018319034.1"/>
    </source>
</evidence>
<dbReference type="RefSeq" id="XP_018319034.1">
    <property type="nucleotide sequence ID" value="XM_018463532.2"/>
</dbReference>
<feature type="compositionally biased region" description="Low complexity" evidence="10">
    <location>
        <begin position="944"/>
        <end position="967"/>
    </location>
</feature>
<feature type="compositionally biased region" description="Polar residues" evidence="10">
    <location>
        <begin position="1238"/>
        <end position="1254"/>
    </location>
</feature>
<dbReference type="FunCoup" id="A0A1W4W4H1">
    <property type="interactions" value="283"/>
</dbReference>
<feature type="compositionally biased region" description="Low complexity" evidence="10">
    <location>
        <begin position="891"/>
        <end position="901"/>
    </location>
</feature>
<feature type="compositionally biased region" description="Low complexity" evidence="10">
    <location>
        <begin position="1264"/>
        <end position="1275"/>
    </location>
</feature>
<feature type="domain" description="Mediator complex subunit Med1" evidence="11">
    <location>
        <begin position="58"/>
        <end position="413"/>
    </location>
</feature>
<dbReference type="CTD" id="5469"/>
<evidence type="ECO:0000256" key="7">
    <source>
        <dbReference type="ARBA" id="ARBA00023242"/>
    </source>
</evidence>
<dbReference type="KEGG" id="apln:108732630"/>
<reference evidence="13" key="1">
    <citation type="submission" date="2025-08" db="UniProtKB">
        <authorList>
            <consortium name="RefSeq"/>
        </authorList>
    </citation>
    <scope>IDENTIFICATION</scope>
    <source>
        <tissue evidence="13">Entire body</tissue>
    </source>
</reference>
<dbReference type="PANTHER" id="PTHR12881:SF10">
    <property type="entry name" value="MEDIATOR OF RNA POLYMERASE II TRANSCRIPTION SUBUNIT 1"/>
    <property type="match status" value="1"/>
</dbReference>
<evidence type="ECO:0000256" key="6">
    <source>
        <dbReference type="ARBA" id="ARBA00023163"/>
    </source>
</evidence>
<evidence type="ECO:0000256" key="1">
    <source>
        <dbReference type="ARBA" id="ARBA00004123"/>
    </source>
</evidence>
<evidence type="ECO:0000259" key="11">
    <source>
        <dbReference type="Pfam" id="PF10744"/>
    </source>
</evidence>